<dbReference type="KEGG" id="run:DR864_11355"/>
<gene>
    <name evidence="11" type="ORF">DR864_11355</name>
</gene>
<keyword evidence="3 9" id="KW-0479">Metal-binding</keyword>
<evidence type="ECO:0000256" key="7">
    <source>
        <dbReference type="ARBA" id="ARBA00023004"/>
    </source>
</evidence>
<comment type="subcellular location">
    <subcellularLocation>
        <location evidence="1">Periplasm</location>
    </subcellularLocation>
</comment>
<organism evidence="11 12">
    <name type="scientific">Runella rosea</name>
    <dbReference type="NCBI Taxonomy" id="2259595"/>
    <lineage>
        <taxon>Bacteria</taxon>
        <taxon>Pseudomonadati</taxon>
        <taxon>Bacteroidota</taxon>
        <taxon>Cytophagia</taxon>
        <taxon>Cytophagales</taxon>
        <taxon>Spirosomataceae</taxon>
        <taxon>Runella</taxon>
    </lineage>
</organism>
<dbReference type="Pfam" id="PF03150">
    <property type="entry name" value="CCP_MauG"/>
    <property type="match status" value="1"/>
</dbReference>
<evidence type="ECO:0000256" key="4">
    <source>
        <dbReference type="ARBA" id="ARBA00022729"/>
    </source>
</evidence>
<keyword evidence="6" id="KW-0560">Oxidoreductase</keyword>
<dbReference type="PANTHER" id="PTHR30600">
    <property type="entry name" value="CYTOCHROME C PEROXIDASE-RELATED"/>
    <property type="match status" value="1"/>
</dbReference>
<name>A0A344TI29_9BACT</name>
<proteinExistence type="predicted"/>
<sequence>MKKTFIIGLSLGLWGWAACNRTNETPTPTDPDPSTDKIEVPQPSYFPNKVYDLSSNPVTSAGFQLGKSLFYDGILSRNGTIACGTCHQQAAAFTHHGHDLSHGIDDRIGARNAPAIQNLAWTKAFFWDGGVPHLDLFPIAPIENPVEMDEKLPNVLQKLRESKNPNYPELFKKAFGSPDITTERFSKALSQFMLLMVSNNSRYDIYLRGTTNALTTTEKEGLTIFKQKCSSCHSGELFTDQSYRNNGLSTDRNPDQGRFNVTQNPDDRFKFKVPSLRNLGYTAPYMHDGRFTSLEQVLEHYSKNIKQTPTLDGLLQQDGKLGIALTEEEKQKVIAFLKTLSDEQFVQDTRFSDPGFGHSF</sequence>
<dbReference type="InterPro" id="IPR051395">
    <property type="entry name" value="Cytochrome_c_Peroxidase/MauG"/>
</dbReference>
<dbReference type="Proteomes" id="UP000251993">
    <property type="component" value="Chromosome"/>
</dbReference>
<evidence type="ECO:0000256" key="3">
    <source>
        <dbReference type="ARBA" id="ARBA00022723"/>
    </source>
</evidence>
<comment type="PTM">
    <text evidence="8">Binds 2 heme groups per subunit.</text>
</comment>
<dbReference type="GO" id="GO:0042597">
    <property type="term" value="C:periplasmic space"/>
    <property type="evidence" value="ECO:0007669"/>
    <property type="project" value="UniProtKB-SubCell"/>
</dbReference>
<dbReference type="InterPro" id="IPR036909">
    <property type="entry name" value="Cyt_c-like_dom_sf"/>
</dbReference>
<dbReference type="PROSITE" id="PS51007">
    <property type="entry name" value="CYTC"/>
    <property type="match status" value="1"/>
</dbReference>
<dbReference type="EMBL" id="CP030850">
    <property type="protein sequence ID" value="AXE18300.1"/>
    <property type="molecule type" value="Genomic_DNA"/>
</dbReference>
<dbReference type="OrthoDB" id="9805202at2"/>
<accession>A0A344TI29</accession>
<evidence type="ECO:0000256" key="5">
    <source>
        <dbReference type="ARBA" id="ARBA00022764"/>
    </source>
</evidence>
<feature type="binding site" description="covalent" evidence="8">
    <location>
        <position position="83"/>
    </location>
    <ligand>
        <name>heme c</name>
        <dbReference type="ChEBI" id="CHEBI:61717"/>
        <label>1</label>
    </ligand>
</feature>
<feature type="binding site" description="covalent" evidence="8">
    <location>
        <position position="229"/>
    </location>
    <ligand>
        <name>heme c</name>
        <dbReference type="ChEBI" id="CHEBI:61717"/>
        <label>2</label>
    </ligand>
</feature>
<keyword evidence="12" id="KW-1185">Reference proteome</keyword>
<feature type="domain" description="Cytochrome c" evidence="10">
    <location>
        <begin position="216"/>
        <end position="341"/>
    </location>
</feature>
<keyword evidence="4" id="KW-0732">Signal</keyword>
<evidence type="ECO:0000256" key="9">
    <source>
        <dbReference type="PIRSR" id="PIRSR000294-2"/>
    </source>
</evidence>
<dbReference type="PROSITE" id="PS51257">
    <property type="entry name" value="PROKAR_LIPOPROTEIN"/>
    <property type="match status" value="1"/>
</dbReference>
<dbReference type="Pfam" id="PF00034">
    <property type="entry name" value="Cytochrom_C"/>
    <property type="match status" value="1"/>
</dbReference>
<evidence type="ECO:0000256" key="6">
    <source>
        <dbReference type="ARBA" id="ARBA00023002"/>
    </source>
</evidence>
<dbReference type="Gene3D" id="1.10.760.10">
    <property type="entry name" value="Cytochrome c-like domain"/>
    <property type="match status" value="2"/>
</dbReference>
<dbReference type="InterPro" id="IPR004852">
    <property type="entry name" value="Di-haem_cyt_c_peroxidsae"/>
</dbReference>
<dbReference type="InterPro" id="IPR026259">
    <property type="entry name" value="MauG/Cytc_peroxidase"/>
</dbReference>
<dbReference type="SUPFAM" id="SSF46626">
    <property type="entry name" value="Cytochrome c"/>
    <property type="match status" value="2"/>
</dbReference>
<dbReference type="GO" id="GO:0009055">
    <property type="term" value="F:electron transfer activity"/>
    <property type="evidence" value="ECO:0007669"/>
    <property type="project" value="InterPro"/>
</dbReference>
<keyword evidence="7 9" id="KW-0408">Iron</keyword>
<feature type="binding site" description="covalent" evidence="8">
    <location>
        <position position="232"/>
    </location>
    <ligand>
        <name>heme c</name>
        <dbReference type="ChEBI" id="CHEBI:61717"/>
        <label>2</label>
    </ligand>
</feature>
<evidence type="ECO:0000259" key="10">
    <source>
        <dbReference type="PROSITE" id="PS51007"/>
    </source>
</evidence>
<dbReference type="AlphaFoldDB" id="A0A344TI29"/>
<evidence type="ECO:0000313" key="11">
    <source>
        <dbReference type="EMBL" id="AXE18300.1"/>
    </source>
</evidence>
<feature type="binding site" description="axial binding residue" evidence="9">
    <location>
        <position position="87"/>
    </location>
    <ligand>
        <name>heme c</name>
        <dbReference type="ChEBI" id="CHEBI:61717"/>
        <label>1</label>
    </ligand>
    <ligandPart>
        <name>Fe</name>
        <dbReference type="ChEBI" id="CHEBI:18248"/>
    </ligandPart>
</feature>
<dbReference type="RefSeq" id="WP_114067084.1">
    <property type="nucleotide sequence ID" value="NZ_CP030850.1"/>
</dbReference>
<dbReference type="GO" id="GO:0004130">
    <property type="term" value="F:cytochrome-c peroxidase activity"/>
    <property type="evidence" value="ECO:0007669"/>
    <property type="project" value="TreeGrafter"/>
</dbReference>
<dbReference type="PANTHER" id="PTHR30600:SF10">
    <property type="entry name" value="BLL6722 PROTEIN"/>
    <property type="match status" value="1"/>
</dbReference>
<evidence type="ECO:0000256" key="2">
    <source>
        <dbReference type="ARBA" id="ARBA00022617"/>
    </source>
</evidence>
<dbReference type="InterPro" id="IPR009056">
    <property type="entry name" value="Cyt_c-like_dom"/>
</dbReference>
<dbReference type="GO" id="GO:0020037">
    <property type="term" value="F:heme binding"/>
    <property type="evidence" value="ECO:0007669"/>
    <property type="project" value="InterPro"/>
</dbReference>
<keyword evidence="11" id="KW-0575">Peroxidase</keyword>
<dbReference type="GO" id="GO:0046872">
    <property type="term" value="F:metal ion binding"/>
    <property type="evidence" value="ECO:0007669"/>
    <property type="project" value="UniProtKB-KW"/>
</dbReference>
<keyword evidence="2 8" id="KW-0349">Heme</keyword>
<reference evidence="11 12" key="1">
    <citation type="submission" date="2018-07" db="EMBL/GenBank/DDBJ databases">
        <title>Genome sequencing of Runella.</title>
        <authorList>
            <person name="Baek M.-G."/>
            <person name="Yi H."/>
        </authorList>
    </citation>
    <scope>NUCLEOTIDE SEQUENCE [LARGE SCALE GENOMIC DNA]</scope>
    <source>
        <strain evidence="11 12">HYN0085</strain>
    </source>
</reference>
<dbReference type="PIRSF" id="PIRSF000294">
    <property type="entry name" value="Cytochrome-c_peroxidase"/>
    <property type="match status" value="1"/>
</dbReference>
<evidence type="ECO:0000256" key="8">
    <source>
        <dbReference type="PIRSR" id="PIRSR000294-1"/>
    </source>
</evidence>
<protein>
    <submittedName>
        <fullName evidence="11">Cytochrome-c peroxidase</fullName>
    </submittedName>
</protein>
<feature type="binding site" description="covalent" evidence="8">
    <location>
        <position position="86"/>
    </location>
    <ligand>
        <name>heme c</name>
        <dbReference type="ChEBI" id="CHEBI:61717"/>
        <label>1</label>
    </ligand>
</feature>
<keyword evidence="5" id="KW-0574">Periplasm</keyword>
<evidence type="ECO:0000313" key="12">
    <source>
        <dbReference type="Proteomes" id="UP000251993"/>
    </source>
</evidence>
<evidence type="ECO:0000256" key="1">
    <source>
        <dbReference type="ARBA" id="ARBA00004418"/>
    </source>
</evidence>
<comment type="cofactor">
    <cofactor evidence="8">
        <name>heme</name>
        <dbReference type="ChEBI" id="CHEBI:30413"/>
    </cofactor>
    <text evidence="8">Binds 2 heme groups.</text>
</comment>
<feature type="binding site" description="axial binding residue" evidence="9">
    <location>
        <position position="233"/>
    </location>
    <ligand>
        <name>heme c</name>
        <dbReference type="ChEBI" id="CHEBI:61717"/>
        <label>2</label>
    </ligand>
    <ligandPart>
        <name>Fe</name>
        <dbReference type="ChEBI" id="CHEBI:18248"/>
    </ligandPart>
</feature>